<dbReference type="EMBL" id="CP014855">
    <property type="protein sequence ID" value="ASJ00366.1"/>
    <property type="molecule type" value="Genomic_DNA"/>
</dbReference>
<dbReference type="HAMAP" id="MF_00634">
    <property type="entry name" value="UPF0235"/>
    <property type="match status" value="1"/>
</dbReference>
<dbReference type="Pfam" id="PF02594">
    <property type="entry name" value="DUF167"/>
    <property type="match status" value="1"/>
</dbReference>
<dbReference type="GeneID" id="33331312"/>
<dbReference type="Gene3D" id="3.30.1200.10">
    <property type="entry name" value="YggU-like"/>
    <property type="match status" value="1"/>
</dbReference>
<dbReference type="PANTHER" id="PTHR13420:SF7">
    <property type="entry name" value="UPF0235 PROTEIN C15ORF40"/>
    <property type="match status" value="1"/>
</dbReference>
<dbReference type="OrthoDB" id="53248at2157"/>
<dbReference type="InterPro" id="IPR003746">
    <property type="entry name" value="DUF167"/>
</dbReference>
<evidence type="ECO:0000313" key="4">
    <source>
        <dbReference type="Proteomes" id="UP000250134"/>
    </source>
</evidence>
<dbReference type="Proteomes" id="UP000250134">
    <property type="component" value="Chromosome"/>
</dbReference>
<dbReference type="GO" id="GO:0005737">
    <property type="term" value="C:cytoplasm"/>
    <property type="evidence" value="ECO:0007669"/>
    <property type="project" value="TreeGrafter"/>
</dbReference>
<dbReference type="KEGG" id="tgg:A3K92_02150"/>
<keyword evidence="4" id="KW-1185">Reference proteome</keyword>
<sequence length="94" mass="10539">MKFLKETKGGTLLFIHVQPKAKKNAIEGIDEWRGRLKVKIKAPPVEGKANKEVVKFFSKLFGAEVEIVKGETSREKDLLVKGLSAEEVKKKLGF</sequence>
<accession>A0A2Z2M4T3</accession>
<dbReference type="SMART" id="SM01152">
    <property type="entry name" value="DUF167"/>
    <property type="match status" value="1"/>
</dbReference>
<comment type="similarity">
    <text evidence="1 2">Belongs to the UPF0235 family.</text>
</comment>
<name>A0A2Z2M4T3_THEGO</name>
<reference evidence="3 4" key="1">
    <citation type="submission" date="2016-03" db="EMBL/GenBank/DDBJ databases">
        <title>Complete genome sequence of Thermococcus gorgonarius.</title>
        <authorList>
            <person name="Oger P.M."/>
        </authorList>
    </citation>
    <scope>NUCLEOTIDE SEQUENCE [LARGE SCALE GENOMIC DNA]</scope>
    <source>
        <strain evidence="3 4">W-12</strain>
    </source>
</reference>
<protein>
    <recommendedName>
        <fullName evidence="2">UPF0235 protein A3K92_02150</fullName>
    </recommendedName>
</protein>
<evidence type="ECO:0000256" key="2">
    <source>
        <dbReference type="HAMAP-Rule" id="MF_00634"/>
    </source>
</evidence>
<dbReference type="PANTHER" id="PTHR13420">
    <property type="entry name" value="UPF0235 PROTEIN C15ORF40"/>
    <property type="match status" value="1"/>
</dbReference>
<evidence type="ECO:0000313" key="3">
    <source>
        <dbReference type="EMBL" id="ASJ00366.1"/>
    </source>
</evidence>
<dbReference type="NCBIfam" id="TIGR00251">
    <property type="entry name" value="DUF167 family protein"/>
    <property type="match status" value="1"/>
</dbReference>
<dbReference type="SUPFAM" id="SSF69786">
    <property type="entry name" value="YggU-like"/>
    <property type="match status" value="1"/>
</dbReference>
<gene>
    <name evidence="3" type="ORF">A3K92_02150</name>
</gene>
<organism evidence="3 4">
    <name type="scientific">Thermococcus gorgonarius</name>
    <dbReference type="NCBI Taxonomy" id="71997"/>
    <lineage>
        <taxon>Archaea</taxon>
        <taxon>Methanobacteriati</taxon>
        <taxon>Methanobacteriota</taxon>
        <taxon>Thermococci</taxon>
        <taxon>Thermococcales</taxon>
        <taxon>Thermococcaceae</taxon>
        <taxon>Thermococcus</taxon>
    </lineage>
</organism>
<dbReference type="RefSeq" id="WP_088884705.1">
    <property type="nucleotide sequence ID" value="NZ_CP014855.1"/>
</dbReference>
<dbReference type="InterPro" id="IPR036591">
    <property type="entry name" value="YggU-like_sf"/>
</dbReference>
<proteinExistence type="inferred from homology"/>
<dbReference type="AlphaFoldDB" id="A0A2Z2M4T3"/>
<evidence type="ECO:0000256" key="1">
    <source>
        <dbReference type="ARBA" id="ARBA00010364"/>
    </source>
</evidence>